<evidence type="ECO:0000313" key="1">
    <source>
        <dbReference type="EMBL" id="KKM96378.1"/>
    </source>
</evidence>
<gene>
    <name evidence="1" type="ORF">LCGC14_1178700</name>
</gene>
<proteinExistence type="predicted"/>
<dbReference type="AlphaFoldDB" id="A0A0F9LSM0"/>
<sequence length="92" mass="10377">MAKKEPKKVTFIVKGKNCILREPNFEDLSFGLSALTTIEGNVNMVGAGKAIYDICVFECDKEIKETPKYMVSLCLKIAEEYLQTVQVEIKKN</sequence>
<comment type="caution">
    <text evidence="1">The sequence shown here is derived from an EMBL/GenBank/DDBJ whole genome shotgun (WGS) entry which is preliminary data.</text>
</comment>
<organism evidence="1">
    <name type="scientific">marine sediment metagenome</name>
    <dbReference type="NCBI Taxonomy" id="412755"/>
    <lineage>
        <taxon>unclassified sequences</taxon>
        <taxon>metagenomes</taxon>
        <taxon>ecological metagenomes</taxon>
    </lineage>
</organism>
<dbReference type="EMBL" id="LAZR01005889">
    <property type="protein sequence ID" value="KKM96378.1"/>
    <property type="molecule type" value="Genomic_DNA"/>
</dbReference>
<name>A0A0F9LSM0_9ZZZZ</name>
<protein>
    <submittedName>
        <fullName evidence="1">Uncharacterized protein</fullName>
    </submittedName>
</protein>
<accession>A0A0F9LSM0</accession>
<reference evidence="1" key="1">
    <citation type="journal article" date="2015" name="Nature">
        <title>Complex archaea that bridge the gap between prokaryotes and eukaryotes.</title>
        <authorList>
            <person name="Spang A."/>
            <person name="Saw J.H."/>
            <person name="Jorgensen S.L."/>
            <person name="Zaremba-Niedzwiedzka K."/>
            <person name="Martijn J."/>
            <person name="Lind A.E."/>
            <person name="van Eijk R."/>
            <person name="Schleper C."/>
            <person name="Guy L."/>
            <person name="Ettema T.J."/>
        </authorList>
    </citation>
    <scope>NUCLEOTIDE SEQUENCE</scope>
</reference>